<dbReference type="AlphaFoldDB" id="A0A077ZTU5"/>
<dbReference type="Proteomes" id="UP000039865">
    <property type="component" value="Unassembled WGS sequence"/>
</dbReference>
<keyword evidence="3" id="KW-1185">Reference proteome</keyword>
<evidence type="ECO:0000256" key="1">
    <source>
        <dbReference type="SAM" id="MobiDB-lite"/>
    </source>
</evidence>
<protein>
    <submittedName>
        <fullName evidence="2">Uncharacterized protein</fullName>
    </submittedName>
</protein>
<feature type="region of interest" description="Disordered" evidence="1">
    <location>
        <begin position="80"/>
        <end position="153"/>
    </location>
</feature>
<evidence type="ECO:0000313" key="2">
    <source>
        <dbReference type="EMBL" id="CDW72989.1"/>
    </source>
</evidence>
<gene>
    <name evidence="2" type="primary">Contig10782.g11534</name>
    <name evidence="2" type="ORF">STYLEM_1957</name>
</gene>
<feature type="compositionally biased region" description="Acidic residues" evidence="1">
    <location>
        <begin position="109"/>
        <end position="132"/>
    </location>
</feature>
<reference evidence="2 3" key="1">
    <citation type="submission" date="2014-06" db="EMBL/GenBank/DDBJ databases">
        <authorList>
            <person name="Swart Estienne"/>
        </authorList>
    </citation>
    <scope>NUCLEOTIDE SEQUENCE [LARGE SCALE GENOMIC DNA]</scope>
    <source>
        <strain evidence="2 3">130c</strain>
    </source>
</reference>
<evidence type="ECO:0000313" key="3">
    <source>
        <dbReference type="Proteomes" id="UP000039865"/>
    </source>
</evidence>
<sequence>MSQKLALQKKQSFDLSLLFGNRLIPGGPLPDNISPDQLTANYYLSNNVFPNLLQAVEILLEKIEQNGELDKFMNVVSARHEKEKKEQKQKEKDKRRQQLGDAYVSSDSDIMEESEEDEQDSEDNDDDEEDLENSQTLTNEYENTEELIDQESYVSSVYETQSRQRKSRKSAGHVLVVDEQFNALRFLANTLKELCRAQRRQNSSVNQLKC</sequence>
<dbReference type="InParanoid" id="A0A077ZTU5"/>
<name>A0A077ZTU5_STYLE</name>
<organism evidence="2 3">
    <name type="scientific">Stylonychia lemnae</name>
    <name type="common">Ciliate</name>
    <dbReference type="NCBI Taxonomy" id="5949"/>
    <lineage>
        <taxon>Eukaryota</taxon>
        <taxon>Sar</taxon>
        <taxon>Alveolata</taxon>
        <taxon>Ciliophora</taxon>
        <taxon>Intramacronucleata</taxon>
        <taxon>Spirotrichea</taxon>
        <taxon>Stichotrichia</taxon>
        <taxon>Sporadotrichida</taxon>
        <taxon>Oxytrichidae</taxon>
        <taxon>Stylonychinae</taxon>
        <taxon>Stylonychia</taxon>
    </lineage>
</organism>
<accession>A0A077ZTU5</accession>
<feature type="compositionally biased region" description="Basic and acidic residues" evidence="1">
    <location>
        <begin position="80"/>
        <end position="98"/>
    </location>
</feature>
<proteinExistence type="predicted"/>
<dbReference type="EMBL" id="CCKQ01001886">
    <property type="protein sequence ID" value="CDW72989.1"/>
    <property type="molecule type" value="Genomic_DNA"/>
</dbReference>